<dbReference type="CDD" id="cd14014">
    <property type="entry name" value="STKc_PknB_like"/>
    <property type="match status" value="1"/>
</dbReference>
<dbReference type="GO" id="GO:0004674">
    <property type="term" value="F:protein serine/threonine kinase activity"/>
    <property type="evidence" value="ECO:0007669"/>
    <property type="project" value="UniProtKB-KW"/>
</dbReference>
<keyword evidence="5 10" id="KW-0418">Kinase</keyword>
<keyword evidence="8" id="KW-0812">Transmembrane</keyword>
<evidence type="ECO:0000313" key="10">
    <source>
        <dbReference type="EMBL" id="QDF71536.1"/>
    </source>
</evidence>
<dbReference type="EC" id="2.7.11.1" evidence="1"/>
<dbReference type="PANTHER" id="PTHR43289:SF6">
    <property type="entry name" value="SERINE_THREONINE-PROTEIN KINASE NEKL-3"/>
    <property type="match status" value="1"/>
</dbReference>
<proteinExistence type="predicted"/>
<evidence type="ECO:0000256" key="2">
    <source>
        <dbReference type="ARBA" id="ARBA00022527"/>
    </source>
</evidence>
<dbReference type="InterPro" id="IPR000719">
    <property type="entry name" value="Prot_kinase_dom"/>
</dbReference>
<dbReference type="PROSITE" id="PS50011">
    <property type="entry name" value="PROTEIN_KINASE_DOM"/>
    <property type="match status" value="1"/>
</dbReference>
<feature type="transmembrane region" description="Helical" evidence="8">
    <location>
        <begin position="335"/>
        <end position="358"/>
    </location>
</feature>
<organism evidence="10 11">
    <name type="scientific">Mycobacteroides chelonae</name>
    <name type="common">Mycobacterium chelonae</name>
    <dbReference type="NCBI Taxonomy" id="1774"/>
    <lineage>
        <taxon>Bacteria</taxon>
        <taxon>Bacillati</taxon>
        <taxon>Actinomycetota</taxon>
        <taxon>Actinomycetes</taxon>
        <taxon>Mycobacteriales</taxon>
        <taxon>Mycobacteriaceae</taxon>
        <taxon>Mycobacteroides</taxon>
    </lineage>
</organism>
<dbReference type="PANTHER" id="PTHR43289">
    <property type="entry name" value="MITOGEN-ACTIVATED PROTEIN KINASE KINASE KINASE 20-RELATED"/>
    <property type="match status" value="1"/>
</dbReference>
<dbReference type="InterPro" id="IPR011009">
    <property type="entry name" value="Kinase-like_dom_sf"/>
</dbReference>
<keyword evidence="6" id="KW-0067">ATP-binding</keyword>
<evidence type="ECO:0000259" key="9">
    <source>
        <dbReference type="PROSITE" id="PS50011"/>
    </source>
</evidence>
<evidence type="ECO:0000256" key="7">
    <source>
        <dbReference type="SAM" id="MobiDB-lite"/>
    </source>
</evidence>
<feature type="region of interest" description="Disordered" evidence="7">
    <location>
        <begin position="361"/>
        <end position="404"/>
    </location>
</feature>
<dbReference type="Gene3D" id="3.30.200.20">
    <property type="entry name" value="Phosphorylase Kinase, domain 1"/>
    <property type="match status" value="1"/>
</dbReference>
<dbReference type="AlphaFoldDB" id="A0AB73U3J8"/>
<evidence type="ECO:0000256" key="3">
    <source>
        <dbReference type="ARBA" id="ARBA00022679"/>
    </source>
</evidence>
<dbReference type="EMBL" id="CP041150">
    <property type="protein sequence ID" value="QDF71536.1"/>
    <property type="molecule type" value="Genomic_DNA"/>
</dbReference>
<feature type="compositionally biased region" description="Polar residues" evidence="7">
    <location>
        <begin position="361"/>
        <end position="371"/>
    </location>
</feature>
<evidence type="ECO:0000256" key="8">
    <source>
        <dbReference type="SAM" id="Phobius"/>
    </source>
</evidence>
<evidence type="ECO:0000256" key="5">
    <source>
        <dbReference type="ARBA" id="ARBA00022777"/>
    </source>
</evidence>
<dbReference type="GO" id="GO:0080090">
    <property type="term" value="P:regulation of primary metabolic process"/>
    <property type="evidence" value="ECO:0007669"/>
    <property type="project" value="UniProtKB-ARBA"/>
</dbReference>
<dbReference type="SMART" id="SM00220">
    <property type="entry name" value="S_TKc"/>
    <property type="match status" value="1"/>
</dbReference>
<protein>
    <recommendedName>
        <fullName evidence="1">non-specific serine/threonine protein kinase</fullName>
        <ecNumber evidence="1">2.7.11.1</ecNumber>
    </recommendedName>
</protein>
<reference evidence="10 11" key="1">
    <citation type="submission" date="2019-06" db="EMBL/GenBank/DDBJ databases">
        <title>Whole geneome sequnce of Mycobacteroides chelonae M77 isolated from bovine milk from Meghalaya, India.</title>
        <authorList>
            <person name="Vise E."/>
            <person name="Das S."/>
            <person name="Garg A."/>
            <person name="Ghatak S."/>
            <person name="Shakuntala I."/>
            <person name="Milton A.A.P."/>
            <person name="Karam A."/>
            <person name="Sanjukta R."/>
            <person name="Puro K."/>
            <person name="Sen A."/>
        </authorList>
    </citation>
    <scope>NUCLEOTIDE SEQUENCE [LARGE SCALE GENOMIC DNA]</scope>
    <source>
        <strain evidence="10 11">M77</strain>
    </source>
</reference>
<dbReference type="InterPro" id="IPR008271">
    <property type="entry name" value="Ser/Thr_kinase_AS"/>
</dbReference>
<dbReference type="PROSITE" id="PS00108">
    <property type="entry name" value="PROTEIN_KINASE_ST"/>
    <property type="match status" value="1"/>
</dbReference>
<feature type="domain" description="Protein kinase" evidence="9">
    <location>
        <begin position="12"/>
        <end position="273"/>
    </location>
</feature>
<dbReference type="RefSeq" id="WP_075908693.1">
    <property type="nucleotide sequence ID" value="NZ_CP041150.1"/>
</dbReference>
<evidence type="ECO:0000256" key="4">
    <source>
        <dbReference type="ARBA" id="ARBA00022741"/>
    </source>
</evidence>
<dbReference type="GO" id="GO:0005524">
    <property type="term" value="F:ATP binding"/>
    <property type="evidence" value="ECO:0007669"/>
    <property type="project" value="UniProtKB-KW"/>
</dbReference>
<evidence type="ECO:0000256" key="6">
    <source>
        <dbReference type="ARBA" id="ARBA00022840"/>
    </source>
</evidence>
<sequence>MFLENGAVFEGYVVQALLGSGGMGDVYLVQNTRLDRLEALKVLRAELGETSDYRDRFMREIKLAARLRHPSIVQVHHCGDHDGQLWMSMDYIEGADCTRLLKERGSGGLAPIEVLQIVSAIADALDYSHSADLLHRDVKPGNILVTTDTHTQRKSIYLADFGIARPLDDLLSGLTATNMVVGTVGYAAPEQITGQKLDGRTDQYALAATAFQLFTGSSSPSLQMLIQHAQLRAPKLSDVKPELAQYDFAMAKALAIDPANRFDTCRQFADALAGNTDTQLRPGCAPTAIAPAQLNSDNKRAPCTPVAVPLVGKPAPPAVSSYGSSTAAQSGSRTALIAAILGGALILGGLVFGAAWLMQPSNTGQTSRSTESGLSVSSVTDVVSASSTPSQAPYRTPSPPPEAPTMVLPDADVHGFTSYSGQARCLPKERAEFILRTTESAVVICRSATGSLSYRGLRFSDNAPIWLTNVRVDGGGWLVTNNTTEATYYYVVNSAGLQIFKENTPIGDETAVESATPE</sequence>
<dbReference type="Proteomes" id="UP000317728">
    <property type="component" value="Chromosome"/>
</dbReference>
<evidence type="ECO:0000256" key="1">
    <source>
        <dbReference type="ARBA" id="ARBA00012513"/>
    </source>
</evidence>
<keyword evidence="2 10" id="KW-0723">Serine/threonine-protein kinase</keyword>
<feature type="compositionally biased region" description="Low complexity" evidence="7">
    <location>
        <begin position="372"/>
        <end position="390"/>
    </location>
</feature>
<dbReference type="SUPFAM" id="SSF56112">
    <property type="entry name" value="Protein kinase-like (PK-like)"/>
    <property type="match status" value="1"/>
</dbReference>
<name>A0AB73U3J8_MYCCH</name>
<keyword evidence="8" id="KW-1133">Transmembrane helix</keyword>
<dbReference type="Pfam" id="PF00069">
    <property type="entry name" value="Pkinase"/>
    <property type="match status" value="1"/>
</dbReference>
<keyword evidence="3" id="KW-0808">Transferase</keyword>
<keyword evidence="4" id="KW-0547">Nucleotide-binding</keyword>
<gene>
    <name evidence="10" type="ORF">FJK96_16165</name>
</gene>
<dbReference type="Gene3D" id="1.10.510.10">
    <property type="entry name" value="Transferase(Phosphotransferase) domain 1"/>
    <property type="match status" value="1"/>
</dbReference>
<evidence type="ECO:0000313" key="11">
    <source>
        <dbReference type="Proteomes" id="UP000317728"/>
    </source>
</evidence>
<keyword evidence="8" id="KW-0472">Membrane</keyword>
<accession>A0AB73U3J8</accession>